<feature type="transmembrane region" description="Helical" evidence="14">
    <location>
        <begin position="46"/>
        <end position="66"/>
    </location>
</feature>
<feature type="domain" description="CBS" evidence="18">
    <location>
        <begin position="241"/>
        <end position="297"/>
    </location>
</feature>
<feature type="transmembrane region" description="Helical" evidence="14">
    <location>
        <begin position="181"/>
        <end position="200"/>
    </location>
</feature>
<dbReference type="RefSeq" id="WP_184204416.1">
    <property type="nucleotide sequence ID" value="NZ_JACHIF010000001.1"/>
</dbReference>
<organism evidence="19 20">
    <name type="scientific">Prosthecobacter dejongeii</name>
    <dbReference type="NCBI Taxonomy" id="48465"/>
    <lineage>
        <taxon>Bacteria</taxon>
        <taxon>Pseudomonadati</taxon>
        <taxon>Verrucomicrobiota</taxon>
        <taxon>Verrucomicrobiia</taxon>
        <taxon>Verrucomicrobiales</taxon>
        <taxon>Verrucomicrobiaceae</taxon>
        <taxon>Prosthecobacter</taxon>
    </lineage>
</organism>
<reference evidence="19 20" key="1">
    <citation type="submission" date="2020-08" db="EMBL/GenBank/DDBJ databases">
        <title>Genomic Encyclopedia of Type Strains, Phase IV (KMG-IV): sequencing the most valuable type-strain genomes for metagenomic binning, comparative biology and taxonomic classification.</title>
        <authorList>
            <person name="Goeker M."/>
        </authorList>
    </citation>
    <scope>NUCLEOTIDE SEQUENCE [LARGE SCALE GENOMIC DNA]</scope>
    <source>
        <strain evidence="19 20">DSM 12251</strain>
    </source>
</reference>
<evidence type="ECO:0000259" key="18">
    <source>
        <dbReference type="PROSITE" id="PS51371"/>
    </source>
</evidence>
<comment type="subcellular location">
    <subcellularLocation>
        <location evidence="1">Cell membrane</location>
        <topology evidence="1">Multi-pass membrane protein</topology>
    </subcellularLocation>
</comment>
<evidence type="ECO:0000256" key="10">
    <source>
        <dbReference type="ARBA" id="ARBA00022989"/>
    </source>
</evidence>
<evidence type="ECO:0000256" key="11">
    <source>
        <dbReference type="ARBA" id="ARBA00023049"/>
    </source>
</evidence>
<evidence type="ECO:0000256" key="6">
    <source>
        <dbReference type="ARBA" id="ARBA00022723"/>
    </source>
</evidence>
<feature type="binding site" evidence="16">
    <location>
        <position position="59"/>
    </location>
    <ligand>
        <name>Zn(2+)</name>
        <dbReference type="ChEBI" id="CHEBI:29105"/>
        <note>catalytic</note>
    </ligand>
</feature>
<dbReference type="InterPro" id="IPR016483">
    <property type="entry name" value="UCP006404_Pept_M50_CBS"/>
</dbReference>
<comment type="caution">
    <text evidence="14">Lacks conserved residue(s) required for the propagation of feature annotation.</text>
</comment>
<dbReference type="CDD" id="cd06164">
    <property type="entry name" value="S2P-M50_SpoIVFB_CBS"/>
    <property type="match status" value="1"/>
</dbReference>
<evidence type="ECO:0000256" key="4">
    <source>
        <dbReference type="ARBA" id="ARBA00022670"/>
    </source>
</evidence>
<dbReference type="GO" id="GO:0005886">
    <property type="term" value="C:plasma membrane"/>
    <property type="evidence" value="ECO:0007669"/>
    <property type="project" value="UniProtKB-SubCell"/>
</dbReference>
<dbReference type="GO" id="GO:0006508">
    <property type="term" value="P:proteolysis"/>
    <property type="evidence" value="ECO:0007669"/>
    <property type="project" value="UniProtKB-KW"/>
</dbReference>
<evidence type="ECO:0000256" key="1">
    <source>
        <dbReference type="ARBA" id="ARBA00004651"/>
    </source>
</evidence>
<evidence type="ECO:0000256" key="13">
    <source>
        <dbReference type="ARBA" id="ARBA00023136"/>
    </source>
</evidence>
<dbReference type="PIRSF" id="PIRSF006404">
    <property type="entry name" value="UCP006404_Pept_M50_CBS"/>
    <property type="match status" value="1"/>
</dbReference>
<keyword evidence="6 14" id="KW-0479">Metal-binding</keyword>
<keyword evidence="13 14" id="KW-0472">Membrane</keyword>
<comment type="similarity">
    <text evidence="2 14">Belongs to the peptidase M50B family.</text>
</comment>
<keyword evidence="8 14" id="KW-0378">Hydrolase</keyword>
<dbReference type="PANTHER" id="PTHR39188:SF3">
    <property type="entry name" value="STAGE IV SPORULATION PROTEIN FB"/>
    <property type="match status" value="1"/>
</dbReference>
<evidence type="ECO:0000256" key="16">
    <source>
        <dbReference type="PIRSR" id="PIRSR006404-2"/>
    </source>
</evidence>
<dbReference type="Pfam" id="PF00571">
    <property type="entry name" value="CBS"/>
    <property type="match status" value="1"/>
</dbReference>
<evidence type="ECO:0000313" key="20">
    <source>
        <dbReference type="Proteomes" id="UP000534294"/>
    </source>
</evidence>
<dbReference type="AlphaFoldDB" id="A0A7W7YGU6"/>
<evidence type="ECO:0000313" key="19">
    <source>
        <dbReference type="EMBL" id="MBB5035966.1"/>
    </source>
</evidence>
<sequence length="367" mass="40031">MKWSFKIAKVAGTEVRIHLTFFILLLLVAMQGMSGGQGTAGAVDALLFVSAAFLCVLLHEFGHVFAARGYGIHTPDITLLPIGGVARLERMPRKPSHEFVVAICGPLVNVAIAAAIKLALGLQMVMNPEYQFEQPGHFWEKLMLWNLIMVAFNMIPAFPMDGGRVLRAFLAMFTDYGRATRWAATLGQGIALTVALWMLFSREFHPVLLLISFFIFMAAGQEAAAVTQEEATRGLRVRDAMLTDFRTLPQDATLGDAVVLLLAGSQQDFPMLDERGNILGLVTRNRLVSALSENGPMHPAVHVLESCPDSLSPIISLGEGLERLRSITCPAMPVLDPVSRKLVGLLTAENVGEVLMVRAALRGRKET</sequence>
<evidence type="ECO:0000256" key="12">
    <source>
        <dbReference type="ARBA" id="ARBA00023122"/>
    </source>
</evidence>
<evidence type="ECO:0000256" key="3">
    <source>
        <dbReference type="ARBA" id="ARBA00022475"/>
    </source>
</evidence>
<feature type="active site" evidence="15">
    <location>
        <position position="60"/>
    </location>
</feature>
<keyword evidence="7" id="KW-0677">Repeat</keyword>
<evidence type="ECO:0000256" key="8">
    <source>
        <dbReference type="ARBA" id="ARBA00022801"/>
    </source>
</evidence>
<dbReference type="GO" id="GO:0046872">
    <property type="term" value="F:metal ion binding"/>
    <property type="evidence" value="ECO:0007669"/>
    <property type="project" value="UniProtKB-UniRule"/>
</dbReference>
<keyword evidence="11 14" id="KW-0482">Metalloprotease</keyword>
<feature type="transmembrane region" description="Helical" evidence="14">
    <location>
        <begin position="142"/>
        <end position="160"/>
    </location>
</feature>
<dbReference type="PANTHER" id="PTHR39188">
    <property type="entry name" value="MEMBRANE-ASSOCIATED ZINC METALLOPROTEASE M50B"/>
    <property type="match status" value="1"/>
</dbReference>
<dbReference type="Pfam" id="PF02163">
    <property type="entry name" value="Peptidase_M50"/>
    <property type="match status" value="2"/>
</dbReference>
<dbReference type="InterPro" id="IPR000644">
    <property type="entry name" value="CBS_dom"/>
</dbReference>
<protein>
    <recommendedName>
        <fullName evidence="14">Zinc metalloprotease</fullName>
    </recommendedName>
</protein>
<evidence type="ECO:0000256" key="5">
    <source>
        <dbReference type="ARBA" id="ARBA00022692"/>
    </source>
</evidence>
<accession>A0A7W7YGU6</accession>
<keyword evidence="10 14" id="KW-1133">Transmembrane helix</keyword>
<dbReference type="PROSITE" id="PS51371">
    <property type="entry name" value="CBS"/>
    <property type="match status" value="1"/>
</dbReference>
<proteinExistence type="inferred from homology"/>
<dbReference type="InterPro" id="IPR008915">
    <property type="entry name" value="Peptidase_M50"/>
</dbReference>
<keyword evidence="5 14" id="KW-0812">Transmembrane</keyword>
<dbReference type="GO" id="GO:0008237">
    <property type="term" value="F:metallopeptidase activity"/>
    <property type="evidence" value="ECO:0007669"/>
    <property type="project" value="UniProtKB-UniRule"/>
</dbReference>
<dbReference type="InterPro" id="IPR046342">
    <property type="entry name" value="CBS_dom_sf"/>
</dbReference>
<name>A0A7W7YGU6_9BACT</name>
<feature type="binding site" evidence="16">
    <location>
        <position position="161"/>
    </location>
    <ligand>
        <name>Zn(2+)</name>
        <dbReference type="ChEBI" id="CHEBI:29105"/>
        <note>catalytic</note>
    </ligand>
</feature>
<keyword evidence="4 14" id="KW-0645">Protease</keyword>
<evidence type="ECO:0000256" key="17">
    <source>
        <dbReference type="PROSITE-ProRule" id="PRU00703"/>
    </source>
</evidence>
<feature type="transmembrane region" description="Helical" evidence="14">
    <location>
        <begin position="99"/>
        <end position="122"/>
    </location>
</feature>
<gene>
    <name evidence="19" type="ORF">HNQ64_000200</name>
</gene>
<dbReference type="EMBL" id="JACHIF010000001">
    <property type="protein sequence ID" value="MBB5035966.1"/>
    <property type="molecule type" value="Genomic_DNA"/>
</dbReference>
<evidence type="ECO:0000256" key="14">
    <source>
        <dbReference type="PIRNR" id="PIRNR006404"/>
    </source>
</evidence>
<keyword evidence="9 14" id="KW-0862">Zinc</keyword>
<comment type="caution">
    <text evidence="19">The sequence shown here is derived from an EMBL/GenBank/DDBJ whole genome shotgun (WGS) entry which is preliminary data.</text>
</comment>
<keyword evidence="12 17" id="KW-0129">CBS domain</keyword>
<evidence type="ECO:0000256" key="15">
    <source>
        <dbReference type="PIRSR" id="PIRSR006404-1"/>
    </source>
</evidence>
<evidence type="ECO:0000256" key="9">
    <source>
        <dbReference type="ARBA" id="ARBA00022833"/>
    </source>
</evidence>
<comment type="cofactor">
    <cofactor evidence="14 16">
        <name>Zn(2+)</name>
        <dbReference type="ChEBI" id="CHEBI:29105"/>
    </cofactor>
    <text evidence="14 16">Binds 1 zinc ion per subunit.</text>
</comment>
<evidence type="ECO:0000256" key="2">
    <source>
        <dbReference type="ARBA" id="ARBA00007931"/>
    </source>
</evidence>
<dbReference type="Gene3D" id="3.10.580.10">
    <property type="entry name" value="CBS-domain"/>
    <property type="match status" value="1"/>
</dbReference>
<dbReference type="Proteomes" id="UP000534294">
    <property type="component" value="Unassembled WGS sequence"/>
</dbReference>
<dbReference type="SUPFAM" id="SSF54631">
    <property type="entry name" value="CBS-domain pair"/>
    <property type="match status" value="1"/>
</dbReference>
<feature type="binding site" evidence="16">
    <location>
        <position position="63"/>
    </location>
    <ligand>
        <name>Zn(2+)</name>
        <dbReference type="ChEBI" id="CHEBI:29105"/>
        <note>catalytic</note>
    </ligand>
</feature>
<keyword evidence="20" id="KW-1185">Reference proteome</keyword>
<evidence type="ECO:0000256" key="7">
    <source>
        <dbReference type="ARBA" id="ARBA00022737"/>
    </source>
</evidence>
<keyword evidence="3" id="KW-1003">Cell membrane</keyword>